<dbReference type="GO" id="GO:0006351">
    <property type="term" value="P:DNA-templated transcription"/>
    <property type="evidence" value="ECO:0007669"/>
    <property type="project" value="TreeGrafter"/>
</dbReference>
<comment type="caution">
    <text evidence="6">The sequence shown here is derived from an EMBL/GenBank/DDBJ whole genome shotgun (WGS) entry which is preliminary data.</text>
</comment>
<dbReference type="Pfam" id="PF00126">
    <property type="entry name" value="HTH_1"/>
    <property type="match status" value="1"/>
</dbReference>
<evidence type="ECO:0000259" key="5">
    <source>
        <dbReference type="PROSITE" id="PS50931"/>
    </source>
</evidence>
<dbReference type="GO" id="GO:0043565">
    <property type="term" value="F:sequence-specific DNA binding"/>
    <property type="evidence" value="ECO:0007669"/>
    <property type="project" value="TreeGrafter"/>
</dbReference>
<evidence type="ECO:0000256" key="3">
    <source>
        <dbReference type="ARBA" id="ARBA00023125"/>
    </source>
</evidence>
<keyword evidence="7" id="KW-1185">Reference proteome</keyword>
<dbReference type="PANTHER" id="PTHR30537:SF79">
    <property type="entry name" value="TRANSCRIPTIONAL REGULATOR-RELATED"/>
    <property type="match status" value="1"/>
</dbReference>
<dbReference type="InterPro" id="IPR005119">
    <property type="entry name" value="LysR_subst-bd"/>
</dbReference>
<comment type="similarity">
    <text evidence="1">Belongs to the LysR transcriptional regulatory family.</text>
</comment>
<dbReference type="InterPro" id="IPR058163">
    <property type="entry name" value="LysR-type_TF_proteobact-type"/>
</dbReference>
<name>A0A8X8K2I7_9GAMM</name>
<dbReference type="InterPro" id="IPR036390">
    <property type="entry name" value="WH_DNA-bd_sf"/>
</dbReference>
<dbReference type="EMBL" id="JACSQS010000009">
    <property type="protein sequence ID" value="MBD7954579.1"/>
    <property type="molecule type" value="Genomic_DNA"/>
</dbReference>
<evidence type="ECO:0000313" key="7">
    <source>
        <dbReference type="Proteomes" id="UP000636938"/>
    </source>
</evidence>
<dbReference type="Gene3D" id="3.40.190.10">
    <property type="entry name" value="Periplasmic binding protein-like II"/>
    <property type="match status" value="2"/>
</dbReference>
<evidence type="ECO:0000256" key="2">
    <source>
        <dbReference type="ARBA" id="ARBA00023015"/>
    </source>
</evidence>
<evidence type="ECO:0000256" key="4">
    <source>
        <dbReference type="ARBA" id="ARBA00023163"/>
    </source>
</evidence>
<dbReference type="GO" id="GO:0003700">
    <property type="term" value="F:DNA-binding transcription factor activity"/>
    <property type="evidence" value="ECO:0007669"/>
    <property type="project" value="InterPro"/>
</dbReference>
<dbReference type="AlphaFoldDB" id="A0A8X8K2I7"/>
<gene>
    <name evidence="6" type="ORF">H9654_10250</name>
</gene>
<dbReference type="Pfam" id="PF03466">
    <property type="entry name" value="LysR_substrate"/>
    <property type="match status" value="1"/>
</dbReference>
<dbReference type="Proteomes" id="UP000636938">
    <property type="component" value="Unassembled WGS sequence"/>
</dbReference>
<dbReference type="SUPFAM" id="SSF53850">
    <property type="entry name" value="Periplasmic binding protein-like II"/>
    <property type="match status" value="1"/>
</dbReference>
<dbReference type="InterPro" id="IPR036388">
    <property type="entry name" value="WH-like_DNA-bd_sf"/>
</dbReference>
<dbReference type="PANTHER" id="PTHR30537">
    <property type="entry name" value="HTH-TYPE TRANSCRIPTIONAL REGULATOR"/>
    <property type="match status" value="1"/>
</dbReference>
<sequence>MKRRMPTLNALKAFEVAGSTGNFTRAAERLHVTQSAVSRQVRLLEAQLGEPLLLRQHHHLQLTPAGKLLLQALQQSFDRIEFTVRRIQDQQHLHRLRLNVPPTFARRWLQPRLGSLRQAHPQLDLSLTTRLHDDLLESTRLDVAIRFGDGEWEGLTASHLLTEQHIAVCSPALATAHQRDGIPALDDMPLLHVLAGEDRRYLTWTHWLDAAGLSGIDLQAGHEFDVLDLAIQAAVDGLGVTLADRHMVAPQLADGTLVQVLDTRLEGHQSYWLVQRREASGSPALAAFCHWLQAEQAEPHRQQVEPDFFE</sequence>
<evidence type="ECO:0000256" key="1">
    <source>
        <dbReference type="ARBA" id="ARBA00009437"/>
    </source>
</evidence>
<proteinExistence type="inferred from homology"/>
<evidence type="ECO:0000313" key="6">
    <source>
        <dbReference type="EMBL" id="MBD7954579.1"/>
    </source>
</evidence>
<dbReference type="PRINTS" id="PR00039">
    <property type="entry name" value="HTHLYSR"/>
</dbReference>
<dbReference type="PROSITE" id="PS50931">
    <property type="entry name" value="HTH_LYSR"/>
    <property type="match status" value="1"/>
</dbReference>
<protein>
    <submittedName>
        <fullName evidence="6">LysR family transcriptional regulator</fullName>
    </submittedName>
</protein>
<dbReference type="FunFam" id="1.10.10.10:FF:000001">
    <property type="entry name" value="LysR family transcriptional regulator"/>
    <property type="match status" value="1"/>
</dbReference>
<keyword evidence="4" id="KW-0804">Transcription</keyword>
<organism evidence="6 7">
    <name type="scientific">Stenotrophomonas lacuserhaii</name>
    <dbReference type="NCBI Taxonomy" id="2760084"/>
    <lineage>
        <taxon>Bacteria</taxon>
        <taxon>Pseudomonadati</taxon>
        <taxon>Pseudomonadota</taxon>
        <taxon>Gammaproteobacteria</taxon>
        <taxon>Lysobacterales</taxon>
        <taxon>Lysobacteraceae</taxon>
        <taxon>Stenotrophomonas</taxon>
    </lineage>
</organism>
<dbReference type="SUPFAM" id="SSF46785">
    <property type="entry name" value="Winged helix' DNA-binding domain"/>
    <property type="match status" value="1"/>
</dbReference>
<dbReference type="Gene3D" id="1.10.10.10">
    <property type="entry name" value="Winged helix-like DNA-binding domain superfamily/Winged helix DNA-binding domain"/>
    <property type="match status" value="1"/>
</dbReference>
<feature type="domain" description="HTH lysR-type" evidence="5">
    <location>
        <begin position="6"/>
        <end position="63"/>
    </location>
</feature>
<accession>A0A8X8K2I7</accession>
<keyword evidence="3" id="KW-0238">DNA-binding</keyword>
<reference evidence="6 7" key="1">
    <citation type="submission" date="2020-08" db="EMBL/GenBank/DDBJ databases">
        <title>A Genomic Blueprint of the Chicken Gut Microbiome.</title>
        <authorList>
            <person name="Gilroy R."/>
            <person name="Ravi A."/>
            <person name="Getino M."/>
            <person name="Pursley I."/>
            <person name="Horton D.L."/>
            <person name="Alikhan N.-F."/>
            <person name="Baker D."/>
            <person name="Gharbi K."/>
            <person name="Hall N."/>
            <person name="Watson M."/>
            <person name="Adriaenssens E.M."/>
            <person name="Foster-Nyarko E."/>
            <person name="Jarju S."/>
            <person name="Secka A."/>
            <person name="Antonio M."/>
            <person name="Oren A."/>
            <person name="Chaudhuri R."/>
            <person name="La Ragione R.M."/>
            <person name="Hildebrand F."/>
            <person name="Pallen M.J."/>
        </authorList>
    </citation>
    <scope>NUCLEOTIDE SEQUENCE [LARGE SCALE GENOMIC DNA]</scope>
    <source>
        <strain evidence="6 7">Sa5BUN4</strain>
    </source>
</reference>
<dbReference type="CDD" id="cd08432">
    <property type="entry name" value="PBP2_GcdR_TrpI_HvrB_AmpR_like"/>
    <property type="match status" value="1"/>
</dbReference>
<dbReference type="InterPro" id="IPR000847">
    <property type="entry name" value="LysR_HTH_N"/>
</dbReference>
<keyword evidence="2" id="KW-0805">Transcription regulation</keyword>